<dbReference type="RefSeq" id="XP_045264720.1">
    <property type="nucleotide sequence ID" value="XM_045402989.1"/>
</dbReference>
<proteinExistence type="predicted"/>
<dbReference type="InterPro" id="IPR036188">
    <property type="entry name" value="FAD/NAD-bd_sf"/>
</dbReference>
<dbReference type="Gene3D" id="3.50.50.60">
    <property type="entry name" value="FAD/NAD(P)-binding domain"/>
    <property type="match status" value="1"/>
</dbReference>
<dbReference type="GeneID" id="69010069"/>
<evidence type="ECO:0000313" key="1">
    <source>
        <dbReference type="EMBL" id="KAF3805561.1"/>
    </source>
</evidence>
<dbReference type="AlphaFoldDB" id="A0A8H4CKP9"/>
<sequence>MAASIKADYLVVGTGAMGMAFVDTLLSDTNASVALVDRYSRPGGHWTTAYSFVRLHQPSAFYGVNSKKLGNGMIDKVGWNKGLHELATSDEVLSYYDQVLNQYFLPSGRVQYFPNCNYKGDGKFVSMLSGKRFQMAGCSTRIVDSTYMRVKVPSMGPPAYQVAPGVPFLTPNLLSKVSEPFANFTIVGAGKTGIDACLWLLSRGIDASKLTWIMPRDSWLFDRSESQPGPEFAERSLSVIPTQIEAIMAATSVDDLLKRLERAQHLLRISDDVWPTMFRCASVSVAEFEQLKKITNIVRQGRVVSIGLDEVKFDNGSSYQPQPKTLFVDCTADGLQKREAIPVFNGNLITLQAVRACQQVFSAAFIAHVEAAYNDDEIRNELCRPIPHPDQDFDWLLMTCLNLENTMRWHAQPKTTKWLSQARLDWVGAMLASPSTDGDSAKRQDLMQAMAPQIHAACEKLKLLLAQLPPKDRERIKAQIIDA</sequence>
<reference evidence="1" key="1">
    <citation type="journal article" date="2020" name="Phytopathology">
        <title>Genome sequence and comparative analysis of Colletotrichum gloeosporioides isolated from Liriodendron leaves.</title>
        <authorList>
            <person name="Fu F.F."/>
            <person name="Hao Z."/>
            <person name="Wang P."/>
            <person name="Lu Y."/>
            <person name="Xue L.J."/>
            <person name="Wei G."/>
            <person name="Tian Y."/>
            <person name="Baishi H."/>
            <person name="Xu H."/>
            <person name="Shi J."/>
            <person name="Cheng T."/>
            <person name="Wang G."/>
            <person name="Yi Y."/>
            <person name="Chen J."/>
        </authorList>
    </citation>
    <scope>NUCLEOTIDE SEQUENCE</scope>
    <source>
        <strain evidence="1">Lc1</strain>
    </source>
</reference>
<gene>
    <name evidence="1" type="ORF">GCG54_00002908</name>
</gene>
<dbReference type="EMBL" id="WVTB01000042">
    <property type="protein sequence ID" value="KAF3805561.1"/>
    <property type="molecule type" value="Genomic_DNA"/>
</dbReference>
<protein>
    <recommendedName>
        <fullName evidence="3">NAD(P)/FAD-dependent oxidoreductase</fullName>
    </recommendedName>
</protein>
<evidence type="ECO:0008006" key="3">
    <source>
        <dbReference type="Google" id="ProtNLM"/>
    </source>
</evidence>
<organism evidence="1 2">
    <name type="scientific">Colletotrichum gloeosporioides</name>
    <name type="common">Anthracnose fungus</name>
    <name type="synonym">Glomerella cingulata</name>
    <dbReference type="NCBI Taxonomy" id="474922"/>
    <lineage>
        <taxon>Eukaryota</taxon>
        <taxon>Fungi</taxon>
        <taxon>Dikarya</taxon>
        <taxon>Ascomycota</taxon>
        <taxon>Pezizomycotina</taxon>
        <taxon>Sordariomycetes</taxon>
        <taxon>Hypocreomycetidae</taxon>
        <taxon>Glomerellales</taxon>
        <taxon>Glomerellaceae</taxon>
        <taxon>Colletotrichum</taxon>
        <taxon>Colletotrichum gloeosporioides species complex</taxon>
    </lineage>
</organism>
<name>A0A8H4CKP9_COLGL</name>
<evidence type="ECO:0000313" key="2">
    <source>
        <dbReference type="Proteomes" id="UP000613401"/>
    </source>
</evidence>
<accession>A0A8H4CKP9</accession>
<dbReference type="SUPFAM" id="SSF51905">
    <property type="entry name" value="FAD/NAD(P)-binding domain"/>
    <property type="match status" value="1"/>
</dbReference>
<reference evidence="1" key="2">
    <citation type="submission" date="2020-03" db="EMBL/GenBank/DDBJ databases">
        <authorList>
            <person name="Fu F.-F."/>
            <person name="Chen J."/>
        </authorList>
    </citation>
    <scope>NUCLEOTIDE SEQUENCE</scope>
    <source>
        <strain evidence="1">Lc1</strain>
    </source>
</reference>
<keyword evidence="2" id="KW-1185">Reference proteome</keyword>
<comment type="caution">
    <text evidence="1">The sequence shown here is derived from an EMBL/GenBank/DDBJ whole genome shotgun (WGS) entry which is preliminary data.</text>
</comment>
<dbReference type="Proteomes" id="UP000613401">
    <property type="component" value="Unassembled WGS sequence"/>
</dbReference>